<dbReference type="CDD" id="cd04301">
    <property type="entry name" value="NAT_SF"/>
    <property type="match status" value="1"/>
</dbReference>
<dbReference type="InterPro" id="IPR016181">
    <property type="entry name" value="Acyl_CoA_acyltransferase"/>
</dbReference>
<keyword evidence="3" id="KW-1185">Reference proteome</keyword>
<dbReference type="GO" id="GO:0016747">
    <property type="term" value="F:acyltransferase activity, transferring groups other than amino-acyl groups"/>
    <property type="evidence" value="ECO:0007669"/>
    <property type="project" value="InterPro"/>
</dbReference>
<evidence type="ECO:0000313" key="3">
    <source>
        <dbReference type="Proteomes" id="UP000192917"/>
    </source>
</evidence>
<proteinExistence type="predicted"/>
<dbReference type="RefSeq" id="WP_085123354.1">
    <property type="nucleotide sequence ID" value="NZ_FWZX01000010.1"/>
</dbReference>
<protein>
    <submittedName>
        <fullName evidence="2">Acetyltransferase (GNAT) domain-containing protein</fullName>
    </submittedName>
</protein>
<sequence length="281" mass="29515">MQIDTLTFTDFGPRHIEDALRLSRAAGWPHRAEDWALILRLSHGVVAVRDGRIVATAMATPFGPVGTLNMIIVDEALRGRGLGRRIMEEAMARAAPEEWRLVATRDGLPLYEKMGFAACGEVQQLQGVPARAEPLSAPGASGLDWATASDADALAELDRAATGMDRAALIAALLEVGRVLALRESGRIVAFAALRRFGRGEVAGPVVARDAAEAKTLLSRLATRCDGGFLRVDTTADTGLAPWLAGLGLAPAGGGIAMRRGGPVPASASHRRFALASQALG</sequence>
<dbReference type="EMBL" id="FWZX01000010">
    <property type="protein sequence ID" value="SMF31012.1"/>
    <property type="molecule type" value="Genomic_DNA"/>
</dbReference>
<gene>
    <name evidence="2" type="ORF">SAMN05428998_110144</name>
</gene>
<dbReference type="Proteomes" id="UP000192917">
    <property type="component" value="Unassembled WGS sequence"/>
</dbReference>
<dbReference type="PANTHER" id="PTHR47237">
    <property type="entry name" value="SLL0310 PROTEIN"/>
    <property type="match status" value="1"/>
</dbReference>
<evidence type="ECO:0000259" key="1">
    <source>
        <dbReference type="PROSITE" id="PS51186"/>
    </source>
</evidence>
<evidence type="ECO:0000313" key="2">
    <source>
        <dbReference type="EMBL" id="SMF31012.1"/>
    </source>
</evidence>
<dbReference type="AlphaFoldDB" id="A0A1Y6C180"/>
<organism evidence="2 3">
    <name type="scientific">Tistlia consotensis USBA 355</name>
    <dbReference type="NCBI Taxonomy" id="560819"/>
    <lineage>
        <taxon>Bacteria</taxon>
        <taxon>Pseudomonadati</taxon>
        <taxon>Pseudomonadota</taxon>
        <taxon>Alphaproteobacteria</taxon>
        <taxon>Rhodospirillales</taxon>
        <taxon>Rhodovibrionaceae</taxon>
        <taxon>Tistlia</taxon>
    </lineage>
</organism>
<feature type="domain" description="N-acetyltransferase" evidence="1">
    <location>
        <begin position="6"/>
        <end position="138"/>
    </location>
</feature>
<reference evidence="2 3" key="1">
    <citation type="submission" date="2017-04" db="EMBL/GenBank/DDBJ databases">
        <authorList>
            <person name="Afonso C.L."/>
            <person name="Miller P.J."/>
            <person name="Scott M.A."/>
            <person name="Spackman E."/>
            <person name="Goraichik I."/>
            <person name="Dimitrov K.M."/>
            <person name="Suarez D.L."/>
            <person name="Swayne D.E."/>
        </authorList>
    </citation>
    <scope>NUCLEOTIDE SEQUENCE [LARGE SCALE GENOMIC DNA]</scope>
    <source>
        <strain evidence="2 3">USBA 355</strain>
    </source>
</reference>
<dbReference type="STRING" id="560819.SAMN05428998_110144"/>
<dbReference type="Pfam" id="PF13508">
    <property type="entry name" value="Acetyltransf_7"/>
    <property type="match status" value="1"/>
</dbReference>
<dbReference type="Gene3D" id="3.40.630.90">
    <property type="match status" value="1"/>
</dbReference>
<keyword evidence="2" id="KW-0808">Transferase</keyword>
<dbReference type="PROSITE" id="PS51186">
    <property type="entry name" value="GNAT"/>
    <property type="match status" value="1"/>
</dbReference>
<dbReference type="Gene3D" id="3.40.630.30">
    <property type="match status" value="1"/>
</dbReference>
<accession>A0A1Y6C180</accession>
<dbReference type="Pfam" id="PF18014">
    <property type="entry name" value="Acetyltransf_18"/>
    <property type="match status" value="1"/>
</dbReference>
<dbReference type="InterPro" id="IPR000182">
    <property type="entry name" value="GNAT_dom"/>
</dbReference>
<dbReference type="InterPro" id="IPR052729">
    <property type="entry name" value="Acyl/Acetyltrans_Enzymes"/>
</dbReference>
<name>A0A1Y6C180_9PROT</name>
<dbReference type="InterPro" id="IPR041496">
    <property type="entry name" value="YitH/HolE_GNAT"/>
</dbReference>
<dbReference type="PANTHER" id="PTHR47237:SF2">
    <property type="entry name" value="BLL4206 PROTEIN"/>
    <property type="match status" value="1"/>
</dbReference>
<dbReference type="SUPFAM" id="SSF55729">
    <property type="entry name" value="Acyl-CoA N-acyltransferases (Nat)"/>
    <property type="match status" value="1"/>
</dbReference>